<evidence type="ECO:0000313" key="3">
    <source>
        <dbReference type="Proteomes" id="UP000283269"/>
    </source>
</evidence>
<organism evidence="2 3">
    <name type="scientific">Psilocybe cyanescens</name>
    <dbReference type="NCBI Taxonomy" id="93625"/>
    <lineage>
        <taxon>Eukaryota</taxon>
        <taxon>Fungi</taxon>
        <taxon>Dikarya</taxon>
        <taxon>Basidiomycota</taxon>
        <taxon>Agaricomycotina</taxon>
        <taxon>Agaricomycetes</taxon>
        <taxon>Agaricomycetidae</taxon>
        <taxon>Agaricales</taxon>
        <taxon>Agaricineae</taxon>
        <taxon>Strophariaceae</taxon>
        <taxon>Psilocybe</taxon>
    </lineage>
</organism>
<dbReference type="EMBL" id="NHYD01001402">
    <property type="protein sequence ID" value="PPQ91291.1"/>
    <property type="molecule type" value="Genomic_DNA"/>
</dbReference>
<reference evidence="2 3" key="1">
    <citation type="journal article" date="2018" name="Evol. Lett.">
        <title>Horizontal gene cluster transfer increased hallucinogenic mushroom diversity.</title>
        <authorList>
            <person name="Reynolds H.T."/>
            <person name="Vijayakumar V."/>
            <person name="Gluck-Thaler E."/>
            <person name="Korotkin H.B."/>
            <person name="Matheny P.B."/>
            <person name="Slot J.C."/>
        </authorList>
    </citation>
    <scope>NUCLEOTIDE SEQUENCE [LARGE SCALE GENOMIC DNA]</scope>
    <source>
        <strain evidence="2 3">2631</strain>
    </source>
</reference>
<name>A0A409XKN8_PSICY</name>
<feature type="region of interest" description="Disordered" evidence="1">
    <location>
        <begin position="141"/>
        <end position="164"/>
    </location>
</feature>
<protein>
    <submittedName>
        <fullName evidence="2">Uncharacterized protein</fullName>
    </submittedName>
</protein>
<accession>A0A409XKN8</accession>
<evidence type="ECO:0000256" key="1">
    <source>
        <dbReference type="SAM" id="MobiDB-lite"/>
    </source>
</evidence>
<keyword evidence="3" id="KW-1185">Reference proteome</keyword>
<dbReference type="InParanoid" id="A0A409XKN8"/>
<proteinExistence type="predicted"/>
<gene>
    <name evidence="2" type="ORF">CVT25_006234</name>
</gene>
<dbReference type="Proteomes" id="UP000283269">
    <property type="component" value="Unassembled WGS sequence"/>
</dbReference>
<sequence length="164" mass="17948">MSYQTLTPSHMDLHAILSTHRICAHSDAWALYIPASSSTVPSPSKHFLGTASSKKGELWNKAGETTMTAVPANARHLSYTHQLVCNDTETALYNGCAMSSTSFHHGQDDLRAYLTLRILRLRRHRHDNVVSTVDMIKNVKGSPIEHEGDGNPSPSASGVMHGMI</sequence>
<dbReference type="AlphaFoldDB" id="A0A409XKN8"/>
<comment type="caution">
    <text evidence="2">The sequence shown here is derived from an EMBL/GenBank/DDBJ whole genome shotgun (WGS) entry which is preliminary data.</text>
</comment>
<evidence type="ECO:0000313" key="2">
    <source>
        <dbReference type="EMBL" id="PPQ91291.1"/>
    </source>
</evidence>